<reference evidence="1" key="1">
    <citation type="submission" date="2024-09" db="EMBL/GenBank/DDBJ databases">
        <title>Black Yeasts Isolated from many extreme environments.</title>
        <authorList>
            <person name="Coleine C."/>
            <person name="Stajich J.E."/>
            <person name="Selbmann L."/>
        </authorList>
    </citation>
    <scope>NUCLEOTIDE SEQUENCE</scope>
    <source>
        <strain evidence="1">CCFEE 5737</strain>
    </source>
</reference>
<organism evidence="1 2">
    <name type="scientific">Coniosporium uncinatum</name>
    <dbReference type="NCBI Taxonomy" id="93489"/>
    <lineage>
        <taxon>Eukaryota</taxon>
        <taxon>Fungi</taxon>
        <taxon>Dikarya</taxon>
        <taxon>Ascomycota</taxon>
        <taxon>Pezizomycotina</taxon>
        <taxon>Dothideomycetes</taxon>
        <taxon>Dothideomycetes incertae sedis</taxon>
        <taxon>Coniosporium</taxon>
    </lineage>
</organism>
<evidence type="ECO:0000313" key="2">
    <source>
        <dbReference type="Proteomes" id="UP001186974"/>
    </source>
</evidence>
<name>A0ACC3DD94_9PEZI</name>
<proteinExistence type="predicted"/>
<protein>
    <submittedName>
        <fullName evidence="1">Uncharacterized protein</fullName>
    </submittedName>
</protein>
<dbReference type="EMBL" id="JAWDJW010006336">
    <property type="protein sequence ID" value="KAK3065408.1"/>
    <property type="molecule type" value="Genomic_DNA"/>
</dbReference>
<evidence type="ECO:0000313" key="1">
    <source>
        <dbReference type="EMBL" id="KAK3065408.1"/>
    </source>
</evidence>
<comment type="caution">
    <text evidence="1">The sequence shown here is derived from an EMBL/GenBank/DDBJ whole genome shotgun (WGS) entry which is preliminary data.</text>
</comment>
<accession>A0ACC3DD94</accession>
<sequence>MDDIPPVPPATGVSRSNGNPRQSESLERLSINNAPPDGDKTQAQTQHRDNTSPSISRTQTSNLRRSSSSFGLDHKASLPSPSLTRRTSTTSLRGADVPITPKKLSSRRSSANLQSSPTINPRSPLAPSMEEEEEKPPMTAATVAAAHFEKELALHERSASQSNTLVVLHDACYGHRFSRPKTTKATLSMIVERPERIHAGILGISTAYVRLGERHVGGRAPPHPYREPVQDMPFRIKRTSRVIPLTSPAVTSVHGTDWMKELGTMCDAAGQKLAKGRKELSRPDNGTSKEELHSGDLYLCPQSQDAFQGALGGVFDGVDAVFENSRNAQGPSQAFVCIRPPGHHCSADYPSGFCWINNVHVGIEYAAQTHGLTHAAIIDFDLHHGDGSQQIAWDHNSRVAKLPKNAPASRKTSIGYFSLHDINSYPCEYGDDEKVQKASLCVESAHGQTIWNVHLQPWKTEDEFWQLYESKYIVLVEKARTFLKTHTQRLRAASNAPPARSAIFLSAGFDASEWESQGMQRHKVNVPTAFYARLTQDIVKLAQEEGTGVDGRIISVLEGGYSDRALMSGVLSHLSGLCDGQKVHVNKEACTENGLGYEMASRLNGLTLNERPQATIKTSQLHYNPEWWHSLSLTELETRAGVAPPVVAKKTKTGPAANFQTPTQSFTAKVVDPSKLYRSISGNYKSSPSRQPTLPPPDVDWVTAAHELCKLLIPTDRQTRSCRPEELAESRAKENRQSTSTLPTETVAVPAGGRQLRDRRSKVPNYAELNDVAPNVRASSRSDRRRTIADLPSASTEPIDENVGPRKTSRRLSMASNISENSSVAPMDRAPSVPAVAIRTAAPLKPVNGVQSKKTRSSGPTSTARSRPQSVASCVRPPVPRVPSGYAAPLRATAGASSNTAQGVSTASNGATASGIDELTTATRKLKINMPSDEEYLSREQKRAVEAAEKQKAEKAAKASARRVPVTRGARAPSVGGRKPAAKDIKHAVPAPTPQATVTADVPVVAPQPTGPIEIPPGNTMTALDANHPTLREQLHVLVPPPLTQKMSDSATSTTSNTTEVYPTLQQSSPFAQASPPPVAIEIASDIPVPDVAIPTASPPRPDTPPAPPPMGPYPISAYGPATMHPPLRLPIDSIPSRNKSSSHPYLSAEQWPQQRDGTKPSTFTQNTQADYASHVQEDTAQHAKQAPLSATDPRLQSTDVASARPMPRGQLPVFTASGKIPFAIPQGQKPSNSEALRAAPAEVTKTGNSVDMWEVPETPQK</sequence>
<keyword evidence="2" id="KW-1185">Reference proteome</keyword>
<dbReference type="Proteomes" id="UP001186974">
    <property type="component" value="Unassembled WGS sequence"/>
</dbReference>
<gene>
    <name evidence="1" type="ORF">LTS18_009251</name>
</gene>